<evidence type="ECO:0000256" key="2">
    <source>
        <dbReference type="ARBA" id="ARBA00022597"/>
    </source>
</evidence>
<evidence type="ECO:0000256" key="5">
    <source>
        <dbReference type="ARBA" id="ARBA00023136"/>
    </source>
</evidence>
<dbReference type="NCBIfam" id="TIGR00803">
    <property type="entry name" value="nst"/>
    <property type="match status" value="1"/>
</dbReference>
<feature type="transmembrane region" description="Helical" evidence="6">
    <location>
        <begin position="338"/>
        <end position="358"/>
    </location>
</feature>
<keyword evidence="3 6" id="KW-0812">Transmembrane</keyword>
<protein>
    <recommendedName>
        <fullName evidence="9">UDP-sugar transporter protein SLC35A4</fullName>
    </recommendedName>
</protein>
<evidence type="ECO:0000256" key="4">
    <source>
        <dbReference type="ARBA" id="ARBA00022989"/>
    </source>
</evidence>
<dbReference type="PANTHER" id="PTHR10231">
    <property type="entry name" value="NUCLEOTIDE-SUGAR TRANSMEMBRANE TRANSPORTER"/>
    <property type="match status" value="1"/>
</dbReference>
<dbReference type="Proteomes" id="UP000050795">
    <property type="component" value="Unassembled WGS sequence"/>
</dbReference>
<comment type="subcellular location">
    <subcellularLocation>
        <location evidence="1">Membrane</location>
        <topology evidence="1">Multi-pass membrane protein</topology>
    </subcellularLocation>
</comment>
<feature type="transmembrane region" description="Helical" evidence="6">
    <location>
        <begin position="74"/>
        <end position="94"/>
    </location>
</feature>
<dbReference type="PIRSF" id="PIRSF005799">
    <property type="entry name" value="UDP-gal_transpt"/>
    <property type="match status" value="1"/>
</dbReference>
<organism evidence="7 8">
    <name type="scientific">Trichobilharzia regenti</name>
    <name type="common">Nasal bird schistosome</name>
    <dbReference type="NCBI Taxonomy" id="157069"/>
    <lineage>
        <taxon>Eukaryota</taxon>
        <taxon>Metazoa</taxon>
        <taxon>Spiralia</taxon>
        <taxon>Lophotrochozoa</taxon>
        <taxon>Platyhelminthes</taxon>
        <taxon>Trematoda</taxon>
        <taxon>Digenea</taxon>
        <taxon>Strigeidida</taxon>
        <taxon>Schistosomatoidea</taxon>
        <taxon>Schistosomatidae</taxon>
        <taxon>Trichobilharzia</taxon>
    </lineage>
</organism>
<dbReference type="WBParaSite" id="TREG1_135340.1">
    <property type="protein sequence ID" value="TREG1_135340.1"/>
    <property type="gene ID" value="TREG1_135340"/>
</dbReference>
<keyword evidence="2" id="KW-0762">Sugar transport</keyword>
<feature type="transmembrane region" description="Helical" evidence="6">
    <location>
        <begin position="208"/>
        <end position="229"/>
    </location>
</feature>
<dbReference type="InterPro" id="IPR007271">
    <property type="entry name" value="Nuc_sug_transpt"/>
</dbReference>
<keyword evidence="5 6" id="KW-0472">Membrane</keyword>
<keyword evidence="2" id="KW-0813">Transport</keyword>
<name>A0AA85J7D6_TRIRE</name>
<evidence type="ECO:0000256" key="3">
    <source>
        <dbReference type="ARBA" id="ARBA00022692"/>
    </source>
</evidence>
<dbReference type="Pfam" id="PF04142">
    <property type="entry name" value="Nuc_sug_transp"/>
    <property type="match status" value="1"/>
</dbReference>
<evidence type="ECO:0008006" key="9">
    <source>
        <dbReference type="Google" id="ProtNLM"/>
    </source>
</evidence>
<evidence type="ECO:0000313" key="7">
    <source>
        <dbReference type="Proteomes" id="UP000050795"/>
    </source>
</evidence>
<evidence type="ECO:0000256" key="6">
    <source>
        <dbReference type="SAM" id="Phobius"/>
    </source>
</evidence>
<dbReference type="GO" id="GO:0000139">
    <property type="term" value="C:Golgi membrane"/>
    <property type="evidence" value="ECO:0007669"/>
    <property type="project" value="InterPro"/>
</dbReference>
<feature type="transmembrane region" description="Helical" evidence="6">
    <location>
        <begin position="145"/>
        <end position="165"/>
    </location>
</feature>
<reference evidence="7" key="1">
    <citation type="submission" date="2022-06" db="EMBL/GenBank/DDBJ databases">
        <authorList>
            <person name="Berger JAMES D."/>
            <person name="Berger JAMES D."/>
        </authorList>
    </citation>
    <scope>NUCLEOTIDE SEQUENCE [LARGE SCALE GENOMIC DNA]</scope>
</reference>
<evidence type="ECO:0000313" key="8">
    <source>
        <dbReference type="WBParaSite" id="TREG1_135340.1"/>
    </source>
</evidence>
<dbReference type="GO" id="GO:0015165">
    <property type="term" value="F:pyrimidine nucleotide-sugar transmembrane transporter activity"/>
    <property type="evidence" value="ECO:0007669"/>
    <property type="project" value="InterPro"/>
</dbReference>
<feature type="transmembrane region" description="Helical" evidence="6">
    <location>
        <begin position="391"/>
        <end position="408"/>
    </location>
</feature>
<proteinExistence type="predicted"/>
<sequence>MTEKSQTTLTIHEEKEDELLNSQIKIQQNNDVPVLPFPIFIWRIFLVFGVLLCSSYTIIVHLCEKDGRLPFSSAAVILMTELIKLLLSAIMFVYKTYQSNSNNGWLKCIQLKQILYKEFCPTTQSEEDQATQSLPSPSTTPSTHIGFQHFVFIILPYTIPALLYAFNNNLALLIQLEMDPATYQILSNFKILSTAILFRLIIKQRITLIQWFSLLLLLTAGIVHSYGNFDAQKAFMKSSSLPPSTCQSISCVLHPISSSTIHITTHGIIMISAYCTVSGLSGVYTEHVMKKHSYMSIHLQNFLLYTFGVIVNGIALIFEVHRKGITDEDFQFFRGFTYLTWILILTQSVFGMLIGFVLKYASNIYRLFIISSAMICTTLLAMILFDLHLNSIILMSIILVCTSLYLYYR</sequence>
<keyword evidence="7" id="KW-1185">Reference proteome</keyword>
<dbReference type="AlphaFoldDB" id="A0AA85J7D6"/>
<feature type="transmembrane region" description="Helical" evidence="6">
    <location>
        <begin position="299"/>
        <end position="318"/>
    </location>
</feature>
<feature type="transmembrane region" description="Helical" evidence="6">
    <location>
        <begin position="40"/>
        <end position="62"/>
    </location>
</feature>
<reference evidence="8" key="2">
    <citation type="submission" date="2023-11" db="UniProtKB">
        <authorList>
            <consortium name="WormBaseParasite"/>
        </authorList>
    </citation>
    <scope>IDENTIFICATION</scope>
</reference>
<feature type="transmembrane region" description="Helical" evidence="6">
    <location>
        <begin position="365"/>
        <end position="385"/>
    </location>
</feature>
<evidence type="ECO:0000256" key="1">
    <source>
        <dbReference type="ARBA" id="ARBA00004141"/>
    </source>
</evidence>
<accession>A0AA85J7D6</accession>
<keyword evidence="4 6" id="KW-1133">Transmembrane helix</keyword>